<proteinExistence type="predicted"/>
<dbReference type="RefSeq" id="XP_001597054.1">
    <property type="nucleotide sequence ID" value="XM_001597004.1"/>
</dbReference>
<evidence type="ECO:0000313" key="2">
    <source>
        <dbReference type="EMBL" id="EDN96322.1"/>
    </source>
</evidence>
<keyword evidence="3" id="KW-1185">Reference proteome</keyword>
<reference evidence="3" key="1">
    <citation type="journal article" date="2011" name="PLoS Genet.">
        <title>Genomic analysis of the necrotrophic fungal pathogens Sclerotinia sclerotiorum and Botrytis cinerea.</title>
        <authorList>
            <person name="Amselem J."/>
            <person name="Cuomo C.A."/>
            <person name="van Kan J.A."/>
            <person name="Viaud M."/>
            <person name="Benito E.P."/>
            <person name="Couloux A."/>
            <person name="Coutinho P.M."/>
            <person name="de Vries R.P."/>
            <person name="Dyer P.S."/>
            <person name="Fillinger S."/>
            <person name="Fournier E."/>
            <person name="Gout L."/>
            <person name="Hahn M."/>
            <person name="Kohn L."/>
            <person name="Lapalu N."/>
            <person name="Plummer K.M."/>
            <person name="Pradier J.M."/>
            <person name="Quevillon E."/>
            <person name="Sharon A."/>
            <person name="Simon A."/>
            <person name="ten Have A."/>
            <person name="Tudzynski B."/>
            <person name="Tudzynski P."/>
            <person name="Wincker P."/>
            <person name="Andrew M."/>
            <person name="Anthouard V."/>
            <person name="Beever R.E."/>
            <person name="Beffa R."/>
            <person name="Benoit I."/>
            <person name="Bouzid O."/>
            <person name="Brault B."/>
            <person name="Chen Z."/>
            <person name="Choquer M."/>
            <person name="Collemare J."/>
            <person name="Cotton P."/>
            <person name="Danchin E.G."/>
            <person name="Da Silva C."/>
            <person name="Gautier A."/>
            <person name="Giraud C."/>
            <person name="Giraud T."/>
            <person name="Gonzalez C."/>
            <person name="Grossetete S."/>
            <person name="Guldener U."/>
            <person name="Henrissat B."/>
            <person name="Howlett B.J."/>
            <person name="Kodira C."/>
            <person name="Kretschmer M."/>
            <person name="Lappartient A."/>
            <person name="Leroch M."/>
            <person name="Levis C."/>
            <person name="Mauceli E."/>
            <person name="Neuveglise C."/>
            <person name="Oeser B."/>
            <person name="Pearson M."/>
            <person name="Poulain J."/>
            <person name="Poussereau N."/>
            <person name="Quesneville H."/>
            <person name="Rascle C."/>
            <person name="Schumacher J."/>
            <person name="Segurens B."/>
            <person name="Sexton A."/>
            <person name="Silva E."/>
            <person name="Sirven C."/>
            <person name="Soanes D.M."/>
            <person name="Talbot N.J."/>
            <person name="Templeton M."/>
            <person name="Yandava C."/>
            <person name="Yarden O."/>
            <person name="Zeng Q."/>
            <person name="Rollins J.A."/>
            <person name="Lebrun M.H."/>
            <person name="Dickman M."/>
        </authorList>
    </citation>
    <scope>NUCLEOTIDE SEQUENCE [LARGE SCALE GENOMIC DNA]</scope>
    <source>
        <strain evidence="3">ATCC 18683 / 1980 / Ss-1</strain>
    </source>
</reference>
<dbReference type="Proteomes" id="UP000001312">
    <property type="component" value="Unassembled WGS sequence"/>
</dbReference>
<feature type="compositionally biased region" description="Low complexity" evidence="1">
    <location>
        <begin position="28"/>
        <end position="38"/>
    </location>
</feature>
<organism evidence="2 3">
    <name type="scientific">Sclerotinia sclerotiorum (strain ATCC 18683 / 1980 / Ss-1)</name>
    <name type="common">White mold</name>
    <name type="synonym">Whetzelinia sclerotiorum</name>
    <dbReference type="NCBI Taxonomy" id="665079"/>
    <lineage>
        <taxon>Eukaryota</taxon>
        <taxon>Fungi</taxon>
        <taxon>Dikarya</taxon>
        <taxon>Ascomycota</taxon>
        <taxon>Pezizomycotina</taxon>
        <taxon>Leotiomycetes</taxon>
        <taxon>Helotiales</taxon>
        <taxon>Sclerotiniaceae</taxon>
        <taxon>Sclerotinia</taxon>
    </lineage>
</organism>
<accession>A7E7H0</accession>
<evidence type="ECO:0000313" key="3">
    <source>
        <dbReference type="Proteomes" id="UP000001312"/>
    </source>
</evidence>
<dbReference type="AlphaFoldDB" id="A7E7H0"/>
<name>A7E7H0_SCLS1</name>
<feature type="region of interest" description="Disordered" evidence="1">
    <location>
        <begin position="28"/>
        <end position="62"/>
    </location>
</feature>
<dbReference type="KEGG" id="ssl:SS1G_01248"/>
<dbReference type="InParanoid" id="A7E7H0"/>
<sequence>MCDFHSITNFGKRTPIYVGNFKVYRSRSFTSNSTNSEPSVKRRLSSSSSGESLQQEDTLHHS</sequence>
<dbReference type="EMBL" id="CH476622">
    <property type="protein sequence ID" value="EDN96322.1"/>
    <property type="molecule type" value="Genomic_DNA"/>
</dbReference>
<dbReference type="GeneID" id="5493626"/>
<evidence type="ECO:0000256" key="1">
    <source>
        <dbReference type="SAM" id="MobiDB-lite"/>
    </source>
</evidence>
<gene>
    <name evidence="2" type="ORF">SS1G_01248</name>
</gene>
<dbReference type="HOGENOM" id="CLU_2905510_0_0_1"/>
<protein>
    <submittedName>
        <fullName evidence="2">Uncharacterized protein</fullName>
    </submittedName>
</protein>